<organism evidence="1 2">
    <name type="scientific">Cryptosporidium xiaoi</name>
    <dbReference type="NCBI Taxonomy" id="659607"/>
    <lineage>
        <taxon>Eukaryota</taxon>
        <taxon>Sar</taxon>
        <taxon>Alveolata</taxon>
        <taxon>Apicomplexa</taxon>
        <taxon>Conoidasida</taxon>
        <taxon>Coccidia</taxon>
        <taxon>Eucoccidiorida</taxon>
        <taxon>Eimeriorina</taxon>
        <taxon>Cryptosporidiidae</taxon>
        <taxon>Cryptosporidium</taxon>
    </lineage>
</organism>
<protein>
    <submittedName>
        <fullName evidence="1">Uncharacterized protein</fullName>
    </submittedName>
</protein>
<reference evidence="1 2" key="1">
    <citation type="submission" date="2023-10" db="EMBL/GenBank/DDBJ databases">
        <title>Comparative genomics analysis reveals potential genetic determinants of host preference in Cryptosporidium xiaoi.</title>
        <authorList>
            <person name="Xiao L."/>
            <person name="Li J."/>
        </authorList>
    </citation>
    <scope>NUCLEOTIDE SEQUENCE [LARGE SCALE GENOMIC DNA]</scope>
    <source>
        <strain evidence="1 2">52996</strain>
    </source>
</reference>
<keyword evidence="2" id="KW-1185">Reference proteome</keyword>
<gene>
    <name evidence="1" type="ORF">RS030_233555</name>
</gene>
<evidence type="ECO:0000313" key="2">
    <source>
        <dbReference type="Proteomes" id="UP001311799"/>
    </source>
</evidence>
<dbReference type="EMBL" id="JAWDEY010000015">
    <property type="protein sequence ID" value="KAK6589083.1"/>
    <property type="molecule type" value="Genomic_DNA"/>
</dbReference>
<comment type="caution">
    <text evidence="1">The sequence shown here is derived from an EMBL/GenBank/DDBJ whole genome shotgun (WGS) entry which is preliminary data.</text>
</comment>
<dbReference type="AlphaFoldDB" id="A0AAV9XWV3"/>
<proteinExistence type="predicted"/>
<name>A0AAV9XWV3_9CRYT</name>
<evidence type="ECO:0000313" key="1">
    <source>
        <dbReference type="EMBL" id="KAK6589083.1"/>
    </source>
</evidence>
<accession>A0AAV9XWV3</accession>
<dbReference type="Proteomes" id="UP001311799">
    <property type="component" value="Unassembled WGS sequence"/>
</dbReference>
<sequence>MDNTPVAVSSGCDKYDPLVQEPLAVPEPLPEVGDIGKSPVLSSGDGMQKITYIIDKDSSFRQVQVAYGVELSLRKKYLSQNDVKLVIQESVEATKQVSRILVVTREQYLKLRSQICKVESCILGSCVNCDTLASNTVSSSKKKTSTNIVRHKLQEKLASFFENVNKSKHSGICSSTRIEEARKNLKEIIELYISIVQFDIRKIELALTNDKIKLLRKMS</sequence>